<proteinExistence type="inferred from homology"/>
<dbReference type="InterPro" id="IPR020904">
    <property type="entry name" value="Sc_DH/Rdtase_CS"/>
</dbReference>
<keyword evidence="4" id="KW-1185">Reference proteome</keyword>
<evidence type="ECO:0000313" key="4">
    <source>
        <dbReference type="Proteomes" id="UP001224392"/>
    </source>
</evidence>
<dbReference type="CDD" id="cd05233">
    <property type="entry name" value="SDR_c"/>
    <property type="match status" value="1"/>
</dbReference>
<keyword evidence="2" id="KW-0560">Oxidoreductase</keyword>
<dbReference type="Proteomes" id="UP001224392">
    <property type="component" value="Unassembled WGS sequence"/>
</dbReference>
<comment type="caution">
    <text evidence="3">The sequence shown here is derived from an EMBL/GenBank/DDBJ whole genome shotgun (WGS) entry which is preliminary data.</text>
</comment>
<dbReference type="PANTHER" id="PTHR24321">
    <property type="entry name" value="DEHYDROGENASES, SHORT CHAIN"/>
    <property type="match status" value="1"/>
</dbReference>
<sequence length="284" mass="30002">MGQPLGKFAELSGKVAVITGAGRKDGLGEAMARRLAIEGVKVVLTDIGQPSGENLPQSAIGTTEEMEQIAMEIRATGGEVATFTCNVLEPQDVQSAAEFALGHFGGLDIWINNAGIGYLMEPVVDMAVDKWDAVLGVNLRGAFLGTKYAAEIMQRQGRGGRIINIGSQASKSGFPHAAAYTASKHGLIGLTRSAAIELGPDKITVNTICPNHVTTGLGAWQNAHFSDVTGKGHERYMEDMRARIPLGRPGLQEDIAKACAFLCSDEAAYITGEAMNVSGGEEYH</sequence>
<dbReference type="EMBL" id="BSYJ01000001">
    <property type="protein sequence ID" value="GMG86330.1"/>
    <property type="molecule type" value="Genomic_DNA"/>
</dbReference>
<dbReference type="PRINTS" id="PR00081">
    <property type="entry name" value="GDHRDH"/>
</dbReference>
<name>A0ABQ6LW91_9GAMM</name>
<dbReference type="InterPro" id="IPR036291">
    <property type="entry name" value="NAD(P)-bd_dom_sf"/>
</dbReference>
<dbReference type="PROSITE" id="PS00061">
    <property type="entry name" value="ADH_SHORT"/>
    <property type="match status" value="1"/>
</dbReference>
<reference evidence="3 4" key="1">
    <citation type="submission" date="2023-04" db="EMBL/GenBank/DDBJ databases">
        <title>Marinobulbifer ophiurae gen. nov., sp. Nov., isolate from tissue of brittle star Ophioplocus japonicus.</title>
        <authorList>
            <person name="Kawano K."/>
            <person name="Sawayama S."/>
            <person name="Nakagawa S."/>
        </authorList>
    </citation>
    <scope>NUCLEOTIDE SEQUENCE [LARGE SCALE GENOMIC DNA]</scope>
    <source>
        <strain evidence="3 4">NKW57</strain>
    </source>
</reference>
<evidence type="ECO:0000256" key="1">
    <source>
        <dbReference type="ARBA" id="ARBA00006484"/>
    </source>
</evidence>
<accession>A0ABQ6LW91</accession>
<dbReference type="Pfam" id="PF13561">
    <property type="entry name" value="adh_short_C2"/>
    <property type="match status" value="1"/>
</dbReference>
<protein>
    <submittedName>
        <fullName evidence="3">3-oxoacyl-ACP reductase FabG</fullName>
    </submittedName>
</protein>
<comment type="similarity">
    <text evidence="1">Belongs to the short-chain dehydrogenases/reductases (SDR) family.</text>
</comment>
<dbReference type="InterPro" id="IPR002347">
    <property type="entry name" value="SDR_fam"/>
</dbReference>
<dbReference type="Gene3D" id="3.40.50.720">
    <property type="entry name" value="NAD(P)-binding Rossmann-like Domain"/>
    <property type="match status" value="1"/>
</dbReference>
<dbReference type="RefSeq" id="WP_285762833.1">
    <property type="nucleotide sequence ID" value="NZ_BSYJ01000001.1"/>
</dbReference>
<dbReference type="PANTHER" id="PTHR24321:SF8">
    <property type="entry name" value="ESTRADIOL 17-BETA-DEHYDROGENASE 8-RELATED"/>
    <property type="match status" value="1"/>
</dbReference>
<gene>
    <name evidence="3" type="primary">fabG_1</name>
    <name evidence="3" type="ORF">MNKW57_06510</name>
</gene>
<dbReference type="PRINTS" id="PR00080">
    <property type="entry name" value="SDRFAMILY"/>
</dbReference>
<evidence type="ECO:0000313" key="3">
    <source>
        <dbReference type="EMBL" id="GMG86330.1"/>
    </source>
</evidence>
<organism evidence="3 4">
    <name type="scientific">Biformimicrobium ophioploci</name>
    <dbReference type="NCBI Taxonomy" id="3036711"/>
    <lineage>
        <taxon>Bacteria</taxon>
        <taxon>Pseudomonadati</taxon>
        <taxon>Pseudomonadota</taxon>
        <taxon>Gammaproteobacteria</taxon>
        <taxon>Cellvibrionales</taxon>
        <taxon>Microbulbiferaceae</taxon>
        <taxon>Biformimicrobium</taxon>
    </lineage>
</organism>
<evidence type="ECO:0000256" key="2">
    <source>
        <dbReference type="ARBA" id="ARBA00023002"/>
    </source>
</evidence>
<dbReference type="SUPFAM" id="SSF51735">
    <property type="entry name" value="NAD(P)-binding Rossmann-fold domains"/>
    <property type="match status" value="1"/>
</dbReference>